<evidence type="ECO:0000256" key="2">
    <source>
        <dbReference type="SAM" id="SignalP"/>
    </source>
</evidence>
<dbReference type="OrthoDB" id="3606402at2"/>
<organism evidence="3 4">
    <name type="scientific">Actinophytocola oryzae</name>
    <dbReference type="NCBI Taxonomy" id="502181"/>
    <lineage>
        <taxon>Bacteria</taxon>
        <taxon>Bacillati</taxon>
        <taxon>Actinomycetota</taxon>
        <taxon>Actinomycetes</taxon>
        <taxon>Pseudonocardiales</taxon>
        <taxon>Pseudonocardiaceae</taxon>
    </lineage>
</organism>
<dbReference type="RefSeq" id="WP_133907387.1">
    <property type="nucleotide sequence ID" value="NZ_SOCP01000018.1"/>
</dbReference>
<protein>
    <submittedName>
        <fullName evidence="3">Uncharacterized protein</fullName>
    </submittedName>
</protein>
<dbReference type="EMBL" id="SOCP01000018">
    <property type="protein sequence ID" value="TDV42180.1"/>
    <property type="molecule type" value="Genomic_DNA"/>
</dbReference>
<keyword evidence="4" id="KW-1185">Reference proteome</keyword>
<evidence type="ECO:0000313" key="3">
    <source>
        <dbReference type="EMBL" id="TDV42180.1"/>
    </source>
</evidence>
<sequence>MRNTTVGLLVAAVLAAGGTTACDTSDDAGTKPSGGDVEKVSDTSGAAPVDELRFPGTTVTAALTGYDRDLRMVGFELVQLEPGEGNMEARYVDVPGDGPHRLPLAPDVKVFSAGSICPADTDTGLSIGADGRGNQPCTAEQLLAALDDGGLTAEIKVDAQDRIAEVAELYHP</sequence>
<gene>
    <name evidence="3" type="ORF">CLV71_11850</name>
</gene>
<feature type="region of interest" description="Disordered" evidence="1">
    <location>
        <begin position="21"/>
        <end position="49"/>
    </location>
</feature>
<reference evidence="3 4" key="1">
    <citation type="submission" date="2019-03" db="EMBL/GenBank/DDBJ databases">
        <title>Genomic Encyclopedia of Archaeal and Bacterial Type Strains, Phase II (KMG-II): from individual species to whole genera.</title>
        <authorList>
            <person name="Goeker M."/>
        </authorList>
    </citation>
    <scope>NUCLEOTIDE SEQUENCE [LARGE SCALE GENOMIC DNA]</scope>
    <source>
        <strain evidence="3 4">DSM 45499</strain>
    </source>
</reference>
<evidence type="ECO:0000313" key="4">
    <source>
        <dbReference type="Proteomes" id="UP000294927"/>
    </source>
</evidence>
<comment type="caution">
    <text evidence="3">The sequence shown here is derived from an EMBL/GenBank/DDBJ whole genome shotgun (WGS) entry which is preliminary data.</text>
</comment>
<dbReference type="Proteomes" id="UP000294927">
    <property type="component" value="Unassembled WGS sequence"/>
</dbReference>
<dbReference type="AlphaFoldDB" id="A0A4R7V067"/>
<feature type="signal peptide" evidence="2">
    <location>
        <begin position="1"/>
        <end position="21"/>
    </location>
</feature>
<dbReference type="PROSITE" id="PS51257">
    <property type="entry name" value="PROKAR_LIPOPROTEIN"/>
    <property type="match status" value="1"/>
</dbReference>
<proteinExistence type="predicted"/>
<keyword evidence="2" id="KW-0732">Signal</keyword>
<feature type="chain" id="PRO_5038754781" evidence="2">
    <location>
        <begin position="22"/>
        <end position="172"/>
    </location>
</feature>
<name>A0A4R7V067_9PSEU</name>
<accession>A0A4R7V067</accession>
<evidence type="ECO:0000256" key="1">
    <source>
        <dbReference type="SAM" id="MobiDB-lite"/>
    </source>
</evidence>